<keyword evidence="3" id="KW-1185">Reference proteome</keyword>
<gene>
    <name evidence="2" type="ORF">E6O75_ATG07765</name>
</gene>
<protein>
    <submittedName>
        <fullName evidence="2">Uncharacterized protein</fullName>
    </submittedName>
</protein>
<evidence type="ECO:0000313" key="3">
    <source>
        <dbReference type="Proteomes" id="UP000298493"/>
    </source>
</evidence>
<evidence type="ECO:0000313" key="2">
    <source>
        <dbReference type="EMBL" id="TID20305.1"/>
    </source>
</evidence>
<organism evidence="2 3">
    <name type="scientific">Venturia nashicola</name>
    <dbReference type="NCBI Taxonomy" id="86259"/>
    <lineage>
        <taxon>Eukaryota</taxon>
        <taxon>Fungi</taxon>
        <taxon>Dikarya</taxon>
        <taxon>Ascomycota</taxon>
        <taxon>Pezizomycotina</taxon>
        <taxon>Dothideomycetes</taxon>
        <taxon>Pleosporomycetidae</taxon>
        <taxon>Venturiales</taxon>
        <taxon>Venturiaceae</taxon>
        <taxon>Venturia</taxon>
    </lineage>
</organism>
<dbReference type="AlphaFoldDB" id="A0A4Z1P7F3"/>
<proteinExistence type="predicted"/>
<reference evidence="2 3" key="1">
    <citation type="submission" date="2019-04" db="EMBL/GenBank/DDBJ databases">
        <title>High contiguity whole genome sequence and gene annotation resource for two Venturia nashicola isolates.</title>
        <authorList>
            <person name="Prokchorchik M."/>
            <person name="Won K."/>
            <person name="Lee Y."/>
            <person name="Choi E.D."/>
            <person name="Segonzac C."/>
            <person name="Sohn K.H."/>
        </authorList>
    </citation>
    <scope>NUCLEOTIDE SEQUENCE [LARGE SCALE GENOMIC DNA]</scope>
    <source>
        <strain evidence="2 3">PRI2</strain>
    </source>
</reference>
<feature type="region of interest" description="Disordered" evidence="1">
    <location>
        <begin position="132"/>
        <end position="154"/>
    </location>
</feature>
<dbReference type="Proteomes" id="UP000298493">
    <property type="component" value="Unassembled WGS sequence"/>
</dbReference>
<dbReference type="EMBL" id="SNSC02000011">
    <property type="protein sequence ID" value="TID20305.1"/>
    <property type="molecule type" value="Genomic_DNA"/>
</dbReference>
<evidence type="ECO:0000256" key="1">
    <source>
        <dbReference type="SAM" id="MobiDB-lite"/>
    </source>
</evidence>
<name>A0A4Z1P7F3_9PEZI</name>
<comment type="caution">
    <text evidence="2">The sequence shown here is derived from an EMBL/GenBank/DDBJ whole genome shotgun (WGS) entry which is preliminary data.</text>
</comment>
<accession>A0A4Z1P7F3</accession>
<sequence>MRAPPPMKMDKFFRPSTRSRIKKTYHRYCPFFFKMNPHWLPRTPASKLRTPLSPRPETPLSFAESFVTDDHILHKCRVAPLCDWIYTYHNYGHTGDARAWSLLALKEAVTFLTYAVHTMSRDMIDVQAALDENRHESEDEDKHQSPLDEDVVSSKDDSHAALIQEQVEETEEQKYERERKSLHLRQLVHLQRSVGLLLTSYEKDEAAVMIEDRIRECQRVLIVILGADANGECL</sequence>